<dbReference type="EC" id="2.5.1.19" evidence="7"/>
<dbReference type="Gene3D" id="3.65.10.10">
    <property type="entry name" value="Enolpyruvate transferase domain"/>
    <property type="match status" value="2"/>
</dbReference>
<comment type="subunit">
    <text evidence="7">Monomer.</text>
</comment>
<dbReference type="RefSeq" id="WP_343788404.1">
    <property type="nucleotide sequence ID" value="NZ_BAAAFH010000022.1"/>
</dbReference>
<dbReference type="Pfam" id="PF00275">
    <property type="entry name" value="EPSP_synthase"/>
    <property type="match status" value="1"/>
</dbReference>
<comment type="similarity">
    <text evidence="2 7">Belongs to the EPSP synthase family.</text>
</comment>
<evidence type="ECO:0000256" key="2">
    <source>
        <dbReference type="ARBA" id="ARBA00009948"/>
    </source>
</evidence>
<feature type="binding site" evidence="7">
    <location>
        <position position="31"/>
    </location>
    <ligand>
        <name>phosphoenolpyruvate</name>
        <dbReference type="ChEBI" id="CHEBI:58702"/>
    </ligand>
</feature>
<dbReference type="PIRSF" id="PIRSF000505">
    <property type="entry name" value="EPSPS"/>
    <property type="match status" value="1"/>
</dbReference>
<comment type="subcellular location">
    <subcellularLocation>
        <location evidence="7">Cytoplasm</location>
    </subcellularLocation>
</comment>
<feature type="binding site" evidence="7">
    <location>
        <position position="347"/>
    </location>
    <ligand>
        <name>phosphoenolpyruvate</name>
        <dbReference type="ChEBI" id="CHEBI:58702"/>
    </ligand>
</feature>
<protein>
    <recommendedName>
        <fullName evidence="7">3-phosphoshikimate 1-carboxyvinyltransferase</fullName>
        <ecNumber evidence="7">2.5.1.19</ecNumber>
    </recommendedName>
    <alternativeName>
        <fullName evidence="7">5-enolpyruvylshikimate-3-phosphate synthase</fullName>
        <shortName evidence="7">EPSP synthase</shortName>
        <shortName evidence="7">EPSPS</shortName>
    </alternativeName>
</protein>
<comment type="caution">
    <text evidence="9">The sequence shown here is derived from an EMBL/GenBank/DDBJ whole genome shotgun (WGS) entry which is preliminary data.</text>
</comment>
<evidence type="ECO:0000313" key="9">
    <source>
        <dbReference type="EMBL" id="GAA0876156.1"/>
    </source>
</evidence>
<feature type="binding site" evidence="7">
    <location>
        <position position="343"/>
    </location>
    <ligand>
        <name>3-phosphoshikimate</name>
        <dbReference type="ChEBI" id="CHEBI:145989"/>
    </ligand>
</feature>
<feature type="binding site" evidence="7">
    <location>
        <position position="176"/>
    </location>
    <ligand>
        <name>phosphoenolpyruvate</name>
        <dbReference type="ChEBI" id="CHEBI:58702"/>
    </ligand>
</feature>
<feature type="domain" description="Enolpyruvate transferase" evidence="8">
    <location>
        <begin position="19"/>
        <end position="424"/>
    </location>
</feature>
<evidence type="ECO:0000256" key="4">
    <source>
        <dbReference type="ARBA" id="ARBA00022679"/>
    </source>
</evidence>
<feature type="binding site" evidence="7">
    <location>
        <position position="131"/>
    </location>
    <ligand>
        <name>phosphoenolpyruvate</name>
        <dbReference type="ChEBI" id="CHEBI:58702"/>
    </ligand>
</feature>
<accession>A0ABN1MS24</accession>
<sequence>MITFVTNTNDMKVTVYPVRGINAECSIPSSKSHAQRVLALALFNPNKTEITGIGQSDDEQVLLKIADKLAYRVDQYGEVTSIEGIRDISSLTRPLEISTGESGLATRMLTPMLANFHADIIITGKGSLLTRPMNFFDTVLPHLGVQVTSNNKKLPLHIKGPLQPKSYQLDGSQSSQYITGLLYAYATSPLLRECTLQLENVTSRPYIDLSIATLRQFGITIPFQDDTLFFTSPAQLSPTTVKIEGDWSSASFFIVAAALKGKVTLSNLSKESKQADKAILSVIRDFGATVTINENLISIEKGNNKGFEFDATHCPDLFPPLAVLAASADSVCKIKGLGRLASKESDRATALQIEMGKLGIRIDTDHENDTMLIYPGIASGGTVSAHNDHRIAMALSVLALSASSPVTISEAESVNKSFAEFYDLLSETGVRIEKAP</sequence>
<dbReference type="EMBL" id="BAAAFH010000022">
    <property type="protein sequence ID" value="GAA0876156.1"/>
    <property type="molecule type" value="Genomic_DNA"/>
</dbReference>
<keyword evidence="3 7" id="KW-0028">Amino-acid biosynthesis</keyword>
<feature type="binding site" evidence="7">
    <location>
        <position position="36"/>
    </location>
    <ligand>
        <name>3-phosphoshikimate</name>
        <dbReference type="ChEBI" id="CHEBI:145989"/>
    </ligand>
</feature>
<feature type="binding site" evidence="7">
    <location>
        <position position="31"/>
    </location>
    <ligand>
        <name>3-phosphoshikimate</name>
        <dbReference type="ChEBI" id="CHEBI:145989"/>
    </ligand>
</feature>
<comment type="catalytic activity">
    <reaction evidence="6">
        <text>3-phosphoshikimate + phosphoenolpyruvate = 5-O-(1-carboxyvinyl)-3-phosphoshikimate + phosphate</text>
        <dbReference type="Rhea" id="RHEA:21256"/>
        <dbReference type="ChEBI" id="CHEBI:43474"/>
        <dbReference type="ChEBI" id="CHEBI:57701"/>
        <dbReference type="ChEBI" id="CHEBI:58702"/>
        <dbReference type="ChEBI" id="CHEBI:145989"/>
        <dbReference type="EC" id="2.5.1.19"/>
    </reaction>
    <physiologicalReaction direction="left-to-right" evidence="6">
        <dbReference type="Rhea" id="RHEA:21257"/>
    </physiologicalReaction>
</comment>
<keyword evidence="7" id="KW-0963">Cytoplasm</keyword>
<keyword evidence="5 7" id="KW-0057">Aromatic amino acid biosynthesis</keyword>
<comment type="pathway">
    <text evidence="1 7">Metabolic intermediate biosynthesis; chorismate biosynthesis; chorismate from D-erythrose 4-phosphate and phosphoenolpyruvate: step 6/7.</text>
</comment>
<evidence type="ECO:0000256" key="3">
    <source>
        <dbReference type="ARBA" id="ARBA00022605"/>
    </source>
</evidence>
<feature type="binding site" evidence="7">
    <location>
        <position position="203"/>
    </location>
    <ligand>
        <name>3-phosphoshikimate</name>
        <dbReference type="ChEBI" id="CHEBI:145989"/>
    </ligand>
</feature>
<reference evidence="9 10" key="1">
    <citation type="journal article" date="2019" name="Int. J. Syst. Evol. Microbiol.">
        <title>The Global Catalogue of Microorganisms (GCM) 10K type strain sequencing project: providing services to taxonomists for standard genome sequencing and annotation.</title>
        <authorList>
            <consortium name="The Broad Institute Genomics Platform"/>
            <consortium name="The Broad Institute Genome Sequencing Center for Infectious Disease"/>
            <person name="Wu L."/>
            <person name="Ma J."/>
        </authorList>
    </citation>
    <scope>NUCLEOTIDE SEQUENCE [LARGE SCALE GENOMIC DNA]</scope>
    <source>
        <strain evidence="9 10">JCM 16083</strain>
    </source>
</reference>
<evidence type="ECO:0000256" key="5">
    <source>
        <dbReference type="ARBA" id="ARBA00023141"/>
    </source>
</evidence>
<keyword evidence="10" id="KW-1185">Reference proteome</keyword>
<dbReference type="InterPro" id="IPR036968">
    <property type="entry name" value="Enolpyruvate_Tfrase_sf"/>
</dbReference>
<evidence type="ECO:0000259" key="8">
    <source>
        <dbReference type="Pfam" id="PF00275"/>
    </source>
</evidence>
<feature type="binding site" evidence="7">
    <location>
        <position position="174"/>
    </location>
    <ligand>
        <name>3-phosphoshikimate</name>
        <dbReference type="ChEBI" id="CHEBI:145989"/>
    </ligand>
</feature>
<dbReference type="InterPro" id="IPR013792">
    <property type="entry name" value="RNA3'P_cycl/enolpyr_Trfase_a/b"/>
</dbReference>
<organism evidence="9 10">
    <name type="scientific">Wandonia haliotis</name>
    <dbReference type="NCBI Taxonomy" id="574963"/>
    <lineage>
        <taxon>Bacteria</taxon>
        <taxon>Pseudomonadati</taxon>
        <taxon>Bacteroidota</taxon>
        <taxon>Flavobacteriia</taxon>
        <taxon>Flavobacteriales</taxon>
        <taxon>Crocinitomicaceae</taxon>
        <taxon>Wandonia</taxon>
    </lineage>
</organism>
<feature type="binding site" evidence="7">
    <location>
        <position position="175"/>
    </location>
    <ligand>
        <name>3-phosphoshikimate</name>
        <dbReference type="ChEBI" id="CHEBI:145989"/>
    </ligand>
</feature>
<dbReference type="PANTHER" id="PTHR21090">
    <property type="entry name" value="AROM/DEHYDROQUINATE SYNTHASE"/>
    <property type="match status" value="1"/>
</dbReference>
<proteinExistence type="inferred from homology"/>
<keyword evidence="4 7" id="KW-0808">Transferase</keyword>
<comment type="caution">
    <text evidence="7">Lacks conserved residue(s) required for the propagation of feature annotation.</text>
</comment>
<evidence type="ECO:0000256" key="7">
    <source>
        <dbReference type="HAMAP-Rule" id="MF_00210"/>
    </source>
</evidence>
<feature type="binding site" evidence="7">
    <location>
        <position position="416"/>
    </location>
    <ligand>
        <name>phosphoenolpyruvate</name>
        <dbReference type="ChEBI" id="CHEBI:58702"/>
    </ligand>
</feature>
<dbReference type="HAMAP" id="MF_00210">
    <property type="entry name" value="EPSP_synth"/>
    <property type="match status" value="1"/>
</dbReference>
<evidence type="ECO:0000256" key="1">
    <source>
        <dbReference type="ARBA" id="ARBA00004811"/>
    </source>
</evidence>
<feature type="binding site" evidence="7">
    <location>
        <position position="390"/>
    </location>
    <ligand>
        <name>phosphoenolpyruvate</name>
        <dbReference type="ChEBI" id="CHEBI:58702"/>
    </ligand>
</feature>
<feature type="binding site" evidence="7">
    <location>
        <position position="316"/>
    </location>
    <ligand>
        <name>3-phosphoshikimate</name>
        <dbReference type="ChEBI" id="CHEBI:145989"/>
    </ligand>
</feature>
<feature type="active site" description="Proton acceptor" evidence="7">
    <location>
        <position position="316"/>
    </location>
</feature>
<dbReference type="PANTHER" id="PTHR21090:SF5">
    <property type="entry name" value="PENTAFUNCTIONAL AROM POLYPEPTIDE"/>
    <property type="match status" value="1"/>
</dbReference>
<dbReference type="InterPro" id="IPR001986">
    <property type="entry name" value="Enolpyruvate_Tfrase_dom"/>
</dbReference>
<dbReference type="Proteomes" id="UP001501126">
    <property type="component" value="Unassembled WGS sequence"/>
</dbReference>
<comment type="function">
    <text evidence="7">Catalyzes the transfer of the enolpyruvyl moiety of phosphoenolpyruvate (PEP) to the 5-hydroxyl of shikimate-3-phosphate (S3P) to produce enolpyruvyl shikimate-3-phosphate and inorganic phosphate.</text>
</comment>
<name>A0ABN1MS24_9FLAO</name>
<gene>
    <name evidence="7 9" type="primary">aroA</name>
    <name evidence="9" type="ORF">GCM10009118_25660</name>
</gene>
<dbReference type="SUPFAM" id="SSF55205">
    <property type="entry name" value="EPT/RTPC-like"/>
    <property type="match status" value="1"/>
</dbReference>
<dbReference type="NCBIfam" id="TIGR01356">
    <property type="entry name" value="aroA"/>
    <property type="match status" value="1"/>
</dbReference>
<dbReference type="CDD" id="cd01556">
    <property type="entry name" value="EPSP_synthase"/>
    <property type="match status" value="1"/>
</dbReference>
<evidence type="ECO:0000256" key="6">
    <source>
        <dbReference type="ARBA" id="ARBA00044633"/>
    </source>
</evidence>
<feature type="binding site" evidence="7">
    <location>
        <position position="32"/>
    </location>
    <ligand>
        <name>3-phosphoshikimate</name>
        <dbReference type="ChEBI" id="CHEBI:145989"/>
    </ligand>
</feature>
<feature type="binding site" evidence="7">
    <location>
        <position position="176"/>
    </location>
    <ligand>
        <name>3-phosphoshikimate</name>
        <dbReference type="ChEBI" id="CHEBI:145989"/>
    </ligand>
</feature>
<feature type="binding site" evidence="7">
    <location>
        <position position="103"/>
    </location>
    <ligand>
        <name>phosphoenolpyruvate</name>
        <dbReference type="ChEBI" id="CHEBI:58702"/>
    </ligand>
</feature>
<dbReference type="InterPro" id="IPR006264">
    <property type="entry name" value="EPSP_synthase"/>
</dbReference>
<evidence type="ECO:0000313" key="10">
    <source>
        <dbReference type="Proteomes" id="UP001501126"/>
    </source>
</evidence>